<comment type="catalytic activity">
    <reaction evidence="1">
        <text>ATP + protein L-histidine = ADP + protein N-phospho-L-histidine.</text>
        <dbReference type="EC" id="2.7.13.3"/>
    </reaction>
</comment>
<dbReference type="InterPro" id="IPR003594">
    <property type="entry name" value="HATPase_dom"/>
</dbReference>
<dbReference type="Pfam" id="PF01590">
    <property type="entry name" value="GAF"/>
    <property type="match status" value="1"/>
</dbReference>
<organism evidence="4 5">
    <name type="scientific">Anaeromyxobacter oryzae</name>
    <dbReference type="NCBI Taxonomy" id="2918170"/>
    <lineage>
        <taxon>Bacteria</taxon>
        <taxon>Pseudomonadati</taxon>
        <taxon>Myxococcota</taxon>
        <taxon>Myxococcia</taxon>
        <taxon>Myxococcales</taxon>
        <taxon>Cystobacterineae</taxon>
        <taxon>Anaeromyxobacteraceae</taxon>
        <taxon>Anaeromyxobacter</taxon>
    </lineage>
</organism>
<dbReference type="InterPro" id="IPR052023">
    <property type="entry name" value="Histidine_kinase_KdpD"/>
</dbReference>
<dbReference type="SUPFAM" id="SSF55874">
    <property type="entry name" value="ATPase domain of HSP90 chaperone/DNA topoisomerase II/histidine kinase"/>
    <property type="match status" value="1"/>
</dbReference>
<dbReference type="EC" id="2.7.13.3" evidence="2"/>
<dbReference type="PANTHER" id="PTHR45569:SF1">
    <property type="entry name" value="SENSOR PROTEIN KDPD"/>
    <property type="match status" value="1"/>
</dbReference>
<dbReference type="Pfam" id="PF00512">
    <property type="entry name" value="HisKA"/>
    <property type="match status" value="1"/>
</dbReference>
<evidence type="ECO:0000313" key="5">
    <source>
        <dbReference type="Proteomes" id="UP001162891"/>
    </source>
</evidence>
<dbReference type="EMBL" id="AP025591">
    <property type="protein sequence ID" value="BDG01156.1"/>
    <property type="molecule type" value="Genomic_DNA"/>
</dbReference>
<dbReference type="Pfam" id="PF02518">
    <property type="entry name" value="HATPase_c"/>
    <property type="match status" value="1"/>
</dbReference>
<dbReference type="SMART" id="SM00388">
    <property type="entry name" value="HisKA"/>
    <property type="match status" value="1"/>
</dbReference>
<dbReference type="SUPFAM" id="SSF55781">
    <property type="entry name" value="GAF domain-like"/>
    <property type="match status" value="1"/>
</dbReference>
<sequence length="403" mass="43558">MREIERRRLLASMSAELNAGVELESVLRTSVERSVTLLGGHDGALFLMEPGGVAIRGLFEHWPRQRTGAVISLERLPHTRQAIARRRAIWFTQADADGDEGAWLERVGVTAEIAAPMLSGPGCTGLLYVNFTAGQAVPSDDDLEFARDVAAHCALAISRAQAFEAEKRARLSAEQAAREARQAVELLRQLLGVVGHDLRTPLAAAMMTVDLLRDRGGDEETGAALARVAAAHARMAALTRDLVDFGNIRFGAGLSLDRRRTSLDAVWSEVEAELRVAFPRHRIAAEIPPGLSGEWDRSRLVQAMAGVAYELLSHSPRNAPLEVQATADGEIVRVVFSVRGGEIPDAIRQRLLDPFYPRPSGRTGIGVYVASQVLAAHGGGVETRASAESEPARLVVRLPIVCD</sequence>
<dbReference type="InterPro" id="IPR036097">
    <property type="entry name" value="HisK_dim/P_sf"/>
</dbReference>
<reference evidence="5" key="1">
    <citation type="journal article" date="2022" name="Int. J. Syst. Evol. Microbiol.">
        <title>Anaeromyxobacter oryzae sp. nov., Anaeromyxobacter diazotrophicus sp. nov. and Anaeromyxobacter paludicola sp. nov., isolated from paddy soils.</title>
        <authorList>
            <person name="Itoh H."/>
            <person name="Xu Z."/>
            <person name="Mise K."/>
            <person name="Masuda Y."/>
            <person name="Ushijima N."/>
            <person name="Hayakawa C."/>
            <person name="Shiratori Y."/>
            <person name="Senoo K."/>
        </authorList>
    </citation>
    <scope>NUCLEOTIDE SEQUENCE [LARGE SCALE GENOMIC DNA]</scope>
    <source>
        <strain evidence="5">Red232</strain>
    </source>
</reference>
<name>A0ABM7WNW3_9BACT</name>
<dbReference type="PROSITE" id="PS50109">
    <property type="entry name" value="HIS_KIN"/>
    <property type="match status" value="1"/>
</dbReference>
<dbReference type="RefSeq" id="WP_248357552.1">
    <property type="nucleotide sequence ID" value="NZ_AP025591.1"/>
</dbReference>
<evidence type="ECO:0000256" key="2">
    <source>
        <dbReference type="ARBA" id="ARBA00012438"/>
    </source>
</evidence>
<dbReference type="SUPFAM" id="SSF47384">
    <property type="entry name" value="Homodimeric domain of signal transducing histidine kinase"/>
    <property type="match status" value="1"/>
</dbReference>
<dbReference type="PANTHER" id="PTHR45569">
    <property type="entry name" value="SENSOR PROTEIN KDPD"/>
    <property type="match status" value="1"/>
</dbReference>
<evidence type="ECO:0000256" key="1">
    <source>
        <dbReference type="ARBA" id="ARBA00000085"/>
    </source>
</evidence>
<protein>
    <recommendedName>
        <fullName evidence="2">histidine kinase</fullName>
        <ecNumber evidence="2">2.7.13.3</ecNumber>
    </recommendedName>
</protein>
<dbReference type="InterPro" id="IPR003018">
    <property type="entry name" value="GAF"/>
</dbReference>
<dbReference type="Gene3D" id="3.30.565.10">
    <property type="entry name" value="Histidine kinase-like ATPase, C-terminal domain"/>
    <property type="match status" value="1"/>
</dbReference>
<dbReference type="Proteomes" id="UP001162891">
    <property type="component" value="Chromosome"/>
</dbReference>
<dbReference type="InterPro" id="IPR003661">
    <property type="entry name" value="HisK_dim/P_dom"/>
</dbReference>
<dbReference type="InterPro" id="IPR036890">
    <property type="entry name" value="HATPase_C_sf"/>
</dbReference>
<dbReference type="InterPro" id="IPR029016">
    <property type="entry name" value="GAF-like_dom_sf"/>
</dbReference>
<dbReference type="Gene3D" id="1.10.287.130">
    <property type="match status" value="1"/>
</dbReference>
<keyword evidence="5" id="KW-1185">Reference proteome</keyword>
<feature type="domain" description="Histidine kinase" evidence="3">
    <location>
        <begin position="193"/>
        <end position="402"/>
    </location>
</feature>
<evidence type="ECO:0000313" key="4">
    <source>
        <dbReference type="EMBL" id="BDG01156.1"/>
    </source>
</evidence>
<dbReference type="CDD" id="cd00082">
    <property type="entry name" value="HisKA"/>
    <property type="match status" value="1"/>
</dbReference>
<dbReference type="SMART" id="SM00065">
    <property type="entry name" value="GAF"/>
    <property type="match status" value="1"/>
</dbReference>
<dbReference type="InterPro" id="IPR005467">
    <property type="entry name" value="His_kinase_dom"/>
</dbReference>
<dbReference type="Gene3D" id="3.30.450.40">
    <property type="match status" value="1"/>
</dbReference>
<gene>
    <name evidence="4" type="ORF">AMOR_01520</name>
</gene>
<accession>A0ABM7WNW3</accession>
<evidence type="ECO:0000259" key="3">
    <source>
        <dbReference type="PROSITE" id="PS50109"/>
    </source>
</evidence>
<proteinExistence type="predicted"/>